<feature type="signal peptide" evidence="1">
    <location>
        <begin position="1"/>
        <end position="22"/>
    </location>
</feature>
<reference evidence="2 3" key="1">
    <citation type="submission" date="2021-04" db="EMBL/GenBank/DDBJ databases">
        <authorList>
            <person name="De Guttry C."/>
            <person name="Zahm M."/>
            <person name="Klopp C."/>
            <person name="Cabau C."/>
            <person name="Louis A."/>
            <person name="Berthelot C."/>
            <person name="Parey E."/>
            <person name="Roest Crollius H."/>
            <person name="Montfort J."/>
            <person name="Robinson-Rechavi M."/>
            <person name="Bucao C."/>
            <person name="Bouchez O."/>
            <person name="Gislard M."/>
            <person name="Lluch J."/>
            <person name="Milhes M."/>
            <person name="Lampietro C."/>
            <person name="Lopez Roques C."/>
            <person name="Donnadieu C."/>
            <person name="Braasch I."/>
            <person name="Desvignes T."/>
            <person name="Postlethwait J."/>
            <person name="Bobe J."/>
            <person name="Wedekind C."/>
            <person name="Guiguen Y."/>
        </authorList>
    </citation>
    <scope>NUCLEOTIDE SEQUENCE [LARGE SCALE GENOMIC DNA]</scope>
    <source>
        <strain evidence="2">Cs_M1</strain>
        <tissue evidence="2">Blood</tissue>
    </source>
</reference>
<evidence type="ECO:0000313" key="3">
    <source>
        <dbReference type="Proteomes" id="UP001356427"/>
    </source>
</evidence>
<comment type="caution">
    <text evidence="2">The sequence shown here is derived from an EMBL/GenBank/DDBJ whole genome shotgun (WGS) entry which is preliminary data.</text>
</comment>
<sequence>MKPCWALLTLAILWVEIQNGACQQVSRRKEAGENLIRPGGKQAKFRYPELKEKAAGGRGQSILTQVLDKDRFLRLGESVSLSPRNNIELRYKDSNIGWSYPTYLDTFNDSRLRDVQLLGHTL</sequence>
<gene>
    <name evidence="2" type="ORF">J4Q44_G00312360</name>
</gene>
<accession>A0AAN8L3J1</accession>
<evidence type="ECO:0000256" key="1">
    <source>
        <dbReference type="SAM" id="SignalP"/>
    </source>
</evidence>
<keyword evidence="3" id="KW-1185">Reference proteome</keyword>
<evidence type="ECO:0000313" key="2">
    <source>
        <dbReference type="EMBL" id="KAK6298181.1"/>
    </source>
</evidence>
<dbReference type="Proteomes" id="UP001356427">
    <property type="component" value="Unassembled WGS sequence"/>
</dbReference>
<feature type="chain" id="PRO_5042845697" evidence="1">
    <location>
        <begin position="23"/>
        <end position="122"/>
    </location>
</feature>
<keyword evidence="1" id="KW-0732">Signal</keyword>
<protein>
    <submittedName>
        <fullName evidence="2">Uncharacterized protein</fullName>
    </submittedName>
</protein>
<proteinExistence type="predicted"/>
<dbReference type="EMBL" id="JAGTTL010000030">
    <property type="protein sequence ID" value="KAK6298181.1"/>
    <property type="molecule type" value="Genomic_DNA"/>
</dbReference>
<name>A0AAN8L3J1_9TELE</name>
<organism evidence="2 3">
    <name type="scientific">Coregonus suidteri</name>
    <dbReference type="NCBI Taxonomy" id="861788"/>
    <lineage>
        <taxon>Eukaryota</taxon>
        <taxon>Metazoa</taxon>
        <taxon>Chordata</taxon>
        <taxon>Craniata</taxon>
        <taxon>Vertebrata</taxon>
        <taxon>Euteleostomi</taxon>
        <taxon>Actinopterygii</taxon>
        <taxon>Neopterygii</taxon>
        <taxon>Teleostei</taxon>
        <taxon>Protacanthopterygii</taxon>
        <taxon>Salmoniformes</taxon>
        <taxon>Salmonidae</taxon>
        <taxon>Coregoninae</taxon>
        <taxon>Coregonus</taxon>
    </lineage>
</organism>
<dbReference type="AlphaFoldDB" id="A0AAN8L3J1"/>